<organism evidence="1 2">
    <name type="scientific">Toxoplasma gondii GAB2-2007-GAL-DOM2</name>
    <dbReference type="NCBI Taxonomy" id="1130820"/>
    <lineage>
        <taxon>Eukaryota</taxon>
        <taxon>Sar</taxon>
        <taxon>Alveolata</taxon>
        <taxon>Apicomplexa</taxon>
        <taxon>Conoidasida</taxon>
        <taxon>Coccidia</taxon>
        <taxon>Eucoccidiorida</taxon>
        <taxon>Eimeriorina</taxon>
        <taxon>Sarcocystidae</taxon>
        <taxon>Toxoplasma</taxon>
    </lineage>
</organism>
<gene>
    <name evidence="1" type="ORF">TGDOM2_246700</name>
</gene>
<dbReference type="AlphaFoldDB" id="A0A086KR51"/>
<evidence type="ECO:0000313" key="1">
    <source>
        <dbReference type="EMBL" id="KFG46869.1"/>
    </source>
</evidence>
<dbReference type="EMBL" id="AHZU02000242">
    <property type="protein sequence ID" value="KFG46869.1"/>
    <property type="molecule type" value="Genomic_DNA"/>
</dbReference>
<dbReference type="Proteomes" id="UP000028837">
    <property type="component" value="Unassembled WGS sequence"/>
</dbReference>
<sequence>MCGLTVLRIQTHRKRLKGLFAAAKRGVKRCCSSQCVFSFAFLPTRVSPRKTPCYGGCGILRLRSDKKSGLTQEQQIRECWNMSQMIRFPGKRPFSVDASAEKLEKLDRKPLRLGQRLARLCKPLTFSPVFARDPLSPCPWFFCAKGFPVEDWHQESMQLERWKSWKCAGSACFTQRLRLSACVSVNARR</sequence>
<protein>
    <submittedName>
        <fullName evidence="1">Uncharacterized protein</fullName>
    </submittedName>
</protein>
<dbReference type="VEuPathDB" id="ToxoDB:TGDOM2_246700"/>
<evidence type="ECO:0000313" key="2">
    <source>
        <dbReference type="Proteomes" id="UP000028837"/>
    </source>
</evidence>
<accession>A0A086KR51</accession>
<comment type="caution">
    <text evidence="1">The sequence shown here is derived from an EMBL/GenBank/DDBJ whole genome shotgun (WGS) entry which is preliminary data.</text>
</comment>
<proteinExistence type="predicted"/>
<name>A0A086KR51_TOXGO</name>
<reference evidence="1 2" key="1">
    <citation type="submission" date="2014-02" db="EMBL/GenBank/DDBJ databases">
        <authorList>
            <person name="Sibley D."/>
            <person name="Venepally P."/>
            <person name="Karamycheva S."/>
            <person name="Hadjithomas M."/>
            <person name="Khan A."/>
            <person name="Brunk B."/>
            <person name="Roos D."/>
            <person name="Caler E."/>
            <person name="Lorenzi H."/>
        </authorList>
    </citation>
    <scope>NUCLEOTIDE SEQUENCE [LARGE SCALE GENOMIC DNA]</scope>
    <source>
        <strain evidence="1 2">GAB2-2007-GAL-DOM2</strain>
    </source>
</reference>